<dbReference type="EMBL" id="ML120406">
    <property type="protein sequence ID" value="RPA97234.1"/>
    <property type="molecule type" value="Genomic_DNA"/>
</dbReference>
<name>A0A3N4JU52_9PEZI</name>
<dbReference type="STRING" id="1336337.A0A3N4JU52"/>
<feature type="non-terminal residue" evidence="1">
    <location>
        <position position="1"/>
    </location>
</feature>
<reference evidence="1 2" key="1">
    <citation type="journal article" date="2018" name="Nat. Ecol. Evol.">
        <title>Pezizomycetes genomes reveal the molecular basis of ectomycorrhizal truffle lifestyle.</title>
        <authorList>
            <person name="Murat C."/>
            <person name="Payen T."/>
            <person name="Noel B."/>
            <person name="Kuo A."/>
            <person name="Morin E."/>
            <person name="Chen J."/>
            <person name="Kohler A."/>
            <person name="Krizsan K."/>
            <person name="Balestrini R."/>
            <person name="Da Silva C."/>
            <person name="Montanini B."/>
            <person name="Hainaut M."/>
            <person name="Levati E."/>
            <person name="Barry K.W."/>
            <person name="Belfiori B."/>
            <person name="Cichocki N."/>
            <person name="Clum A."/>
            <person name="Dockter R.B."/>
            <person name="Fauchery L."/>
            <person name="Guy J."/>
            <person name="Iotti M."/>
            <person name="Le Tacon F."/>
            <person name="Lindquist E.A."/>
            <person name="Lipzen A."/>
            <person name="Malagnac F."/>
            <person name="Mello A."/>
            <person name="Molinier V."/>
            <person name="Miyauchi S."/>
            <person name="Poulain J."/>
            <person name="Riccioni C."/>
            <person name="Rubini A."/>
            <person name="Sitrit Y."/>
            <person name="Splivallo R."/>
            <person name="Traeger S."/>
            <person name="Wang M."/>
            <person name="Zifcakova L."/>
            <person name="Wipf D."/>
            <person name="Zambonelli A."/>
            <person name="Paolocci F."/>
            <person name="Nowrousian M."/>
            <person name="Ottonello S."/>
            <person name="Baldrian P."/>
            <person name="Spatafora J.W."/>
            <person name="Henrissat B."/>
            <person name="Nagy L.G."/>
            <person name="Aury J.M."/>
            <person name="Wincker P."/>
            <person name="Grigoriev I.V."/>
            <person name="Bonfante P."/>
            <person name="Martin F.M."/>
        </authorList>
    </citation>
    <scope>NUCLEOTIDE SEQUENCE [LARGE SCALE GENOMIC DNA]</scope>
    <source>
        <strain evidence="1 2">120613-1</strain>
    </source>
</reference>
<evidence type="ECO:0000313" key="1">
    <source>
        <dbReference type="EMBL" id="RPA97234.1"/>
    </source>
</evidence>
<evidence type="ECO:0000313" key="2">
    <source>
        <dbReference type="Proteomes" id="UP000276215"/>
    </source>
</evidence>
<dbReference type="OrthoDB" id="5401177at2759"/>
<accession>A0A3N4JU52</accession>
<protein>
    <recommendedName>
        <fullName evidence="3">DDE Tnp4 domain-containing protein</fullName>
    </recommendedName>
</protein>
<keyword evidence="2" id="KW-1185">Reference proteome</keyword>
<dbReference type="AlphaFoldDB" id="A0A3N4JU52"/>
<dbReference type="Proteomes" id="UP000276215">
    <property type="component" value="Unassembled WGS sequence"/>
</dbReference>
<evidence type="ECO:0008006" key="3">
    <source>
        <dbReference type="Google" id="ProtNLM"/>
    </source>
</evidence>
<organism evidence="1 2">
    <name type="scientific">Choiromyces venosus 120613-1</name>
    <dbReference type="NCBI Taxonomy" id="1336337"/>
    <lineage>
        <taxon>Eukaryota</taxon>
        <taxon>Fungi</taxon>
        <taxon>Dikarya</taxon>
        <taxon>Ascomycota</taxon>
        <taxon>Pezizomycotina</taxon>
        <taxon>Pezizomycetes</taxon>
        <taxon>Pezizales</taxon>
        <taxon>Tuberaceae</taxon>
        <taxon>Choiromyces</taxon>
    </lineage>
</organism>
<feature type="non-terminal residue" evidence="1">
    <location>
        <position position="91"/>
    </location>
</feature>
<proteinExistence type="predicted"/>
<gene>
    <name evidence="1" type="ORF">L873DRAFT_1630234</name>
</gene>
<sequence>VYGNPAYSISNFLLSPYQGIQITQDQKLWNQLQIVVESAFNLKEVINMFGFLDFIKNQKYLLQPVGVQFRVAALLHNTHVYLYHPQRVQYF</sequence>